<dbReference type="STRING" id="641238.SAMN04490244_10410"/>
<evidence type="ECO:0000313" key="3">
    <source>
        <dbReference type="Proteomes" id="UP000198885"/>
    </source>
</evidence>
<dbReference type="AlphaFoldDB" id="A0A1H9T8S2"/>
<dbReference type="InterPro" id="IPR012312">
    <property type="entry name" value="Hemerythrin-like"/>
</dbReference>
<evidence type="ECO:0000259" key="1">
    <source>
        <dbReference type="Pfam" id="PF01814"/>
    </source>
</evidence>
<dbReference type="OrthoDB" id="7619676at2"/>
<sequence>MGLTDPKPSGRGDQKPSPELFANPLDWIGAEHLHERNICDLIDGLSVAEALDQQSVLSVLRFLNEDLTVHLRDEAEDLFPLLELRCTEEDAISNAMLRIKTDQMEAIRLLPEVRVMLLDCLDTGSNLTAEDRGRLRDFAGHIRQHIVAEKAILLPLARARLTRADLETLSRHMRSRRELSEIAETRDAE</sequence>
<gene>
    <name evidence="2" type="ORF">SAMN04490244_10410</name>
</gene>
<name>A0A1H9T8S2_9RHOB</name>
<protein>
    <submittedName>
        <fullName evidence="2">Hemerythrin HHE cation binding domain-containing protein</fullName>
    </submittedName>
</protein>
<dbReference type="Pfam" id="PF01814">
    <property type="entry name" value="Hemerythrin"/>
    <property type="match status" value="1"/>
</dbReference>
<proteinExistence type="predicted"/>
<dbReference type="EMBL" id="FOGU01000004">
    <property type="protein sequence ID" value="SER93189.1"/>
    <property type="molecule type" value="Genomic_DNA"/>
</dbReference>
<dbReference type="Proteomes" id="UP000198885">
    <property type="component" value="Unassembled WGS sequence"/>
</dbReference>
<keyword evidence="3" id="KW-1185">Reference proteome</keyword>
<accession>A0A1H9T8S2</accession>
<feature type="domain" description="Hemerythrin-like" evidence="1">
    <location>
        <begin position="24"/>
        <end position="157"/>
    </location>
</feature>
<dbReference type="RefSeq" id="WP_092691088.1">
    <property type="nucleotide sequence ID" value="NZ_FOGU01000004.1"/>
</dbReference>
<organism evidence="2 3">
    <name type="scientific">Tranquillimonas rosea</name>
    <dbReference type="NCBI Taxonomy" id="641238"/>
    <lineage>
        <taxon>Bacteria</taxon>
        <taxon>Pseudomonadati</taxon>
        <taxon>Pseudomonadota</taxon>
        <taxon>Alphaproteobacteria</taxon>
        <taxon>Rhodobacterales</taxon>
        <taxon>Roseobacteraceae</taxon>
        <taxon>Tranquillimonas</taxon>
    </lineage>
</organism>
<evidence type="ECO:0000313" key="2">
    <source>
        <dbReference type="EMBL" id="SER93189.1"/>
    </source>
</evidence>
<dbReference type="Gene3D" id="1.20.120.520">
    <property type="entry name" value="nmb1532 protein domain like"/>
    <property type="match status" value="1"/>
</dbReference>
<reference evidence="2 3" key="1">
    <citation type="submission" date="2016-10" db="EMBL/GenBank/DDBJ databases">
        <authorList>
            <person name="de Groot N.N."/>
        </authorList>
    </citation>
    <scope>NUCLEOTIDE SEQUENCE [LARGE SCALE GENOMIC DNA]</scope>
    <source>
        <strain evidence="2 3">DSM 23042</strain>
    </source>
</reference>